<comment type="caution">
    <text evidence="1">The sequence shown here is derived from an EMBL/GenBank/DDBJ whole genome shotgun (WGS) entry which is preliminary data.</text>
</comment>
<evidence type="ECO:0000313" key="2">
    <source>
        <dbReference type="Proteomes" id="UP001157069"/>
    </source>
</evidence>
<dbReference type="InterPro" id="IPR032580">
    <property type="entry name" value="SatD"/>
</dbReference>
<sequence length="215" mass="23364">MDQVVAIIADIVGSRELDDRNAAQLELERAFARQHEVAPLLEPFLPTVGDEFQAVAADIPAALRATLAARLAFPDGVDCRFGLGLGDSREVSSSRPDDIRDGSAWWRAREAIETAHRRMDAGRTTVRTWYVADAAGPASDDTVATVNAYLVMRDHVVSRMKRLDRELTFGQLAGETQVELARRHGISQSAISQRLERSGGSALLATVDLTGGSPR</sequence>
<name>A0ABQ6JYY2_9MICO</name>
<organism evidence="1 2">
    <name type="scientific">Homoserinibacter gongjuensis</name>
    <dbReference type="NCBI Taxonomy" id="1162968"/>
    <lineage>
        <taxon>Bacteria</taxon>
        <taxon>Bacillati</taxon>
        <taxon>Actinomycetota</taxon>
        <taxon>Actinomycetes</taxon>
        <taxon>Micrococcales</taxon>
        <taxon>Microbacteriaceae</taxon>
        <taxon>Homoserinibacter</taxon>
    </lineage>
</organism>
<dbReference type="EMBL" id="BSVA01000001">
    <property type="protein sequence ID" value="GMA92857.1"/>
    <property type="molecule type" value="Genomic_DNA"/>
</dbReference>
<reference evidence="2" key="1">
    <citation type="journal article" date="2019" name="Int. J. Syst. Evol. Microbiol.">
        <title>The Global Catalogue of Microorganisms (GCM) 10K type strain sequencing project: providing services to taxonomists for standard genome sequencing and annotation.</title>
        <authorList>
            <consortium name="The Broad Institute Genomics Platform"/>
            <consortium name="The Broad Institute Genome Sequencing Center for Infectious Disease"/>
            <person name="Wu L."/>
            <person name="Ma J."/>
        </authorList>
    </citation>
    <scope>NUCLEOTIDE SEQUENCE [LARGE SCALE GENOMIC DNA]</scope>
    <source>
        <strain evidence="2">NBRC 108755</strain>
    </source>
</reference>
<gene>
    <name evidence="1" type="ORF">GCM10025869_33860</name>
</gene>
<dbReference type="Proteomes" id="UP001157069">
    <property type="component" value="Unassembled WGS sequence"/>
</dbReference>
<evidence type="ECO:0000313" key="1">
    <source>
        <dbReference type="EMBL" id="GMA92857.1"/>
    </source>
</evidence>
<keyword evidence="2" id="KW-1185">Reference proteome</keyword>
<accession>A0ABQ6JYY2</accession>
<dbReference type="RefSeq" id="WP_284301633.1">
    <property type="nucleotide sequence ID" value="NZ_BSVA01000001.1"/>
</dbReference>
<dbReference type="Pfam" id="PF16264">
    <property type="entry name" value="SatD"/>
    <property type="match status" value="1"/>
</dbReference>
<protein>
    <submittedName>
        <fullName evidence="1">Transcriptional regulator</fullName>
    </submittedName>
</protein>
<proteinExistence type="predicted"/>